<comment type="subcellular location">
    <subcellularLocation>
        <location evidence="4">Cell membrane</location>
    </subcellularLocation>
    <subcellularLocation>
        <location evidence="1">Membrane</location>
        <topology evidence="1">Multi-pass membrane protein</topology>
    </subcellularLocation>
</comment>
<keyword evidence="8" id="KW-1185">Reference proteome</keyword>
<dbReference type="Proteomes" id="UP001232343">
    <property type="component" value="Unassembled WGS sequence"/>
</dbReference>
<dbReference type="PANTHER" id="PTHR22550:SF5">
    <property type="entry name" value="LEUCINE ZIPPER PROTEIN 4"/>
    <property type="match status" value="1"/>
</dbReference>
<evidence type="ECO:0000256" key="6">
    <source>
        <dbReference type="SAM" id="Phobius"/>
    </source>
</evidence>
<gene>
    <name evidence="7" type="ORF">J2S14_004161</name>
</gene>
<feature type="transmembrane region" description="Helical" evidence="6">
    <location>
        <begin position="296"/>
        <end position="317"/>
    </location>
</feature>
<feature type="transmembrane region" description="Helical" evidence="6">
    <location>
        <begin position="433"/>
        <end position="453"/>
    </location>
</feature>
<keyword evidence="6" id="KW-1133">Transmembrane helix</keyword>
<evidence type="ECO:0000313" key="7">
    <source>
        <dbReference type="EMBL" id="MDQ0345305.1"/>
    </source>
</evidence>
<evidence type="ECO:0000313" key="8">
    <source>
        <dbReference type="Proteomes" id="UP001232343"/>
    </source>
</evidence>
<protein>
    <submittedName>
        <fullName evidence="7">Spore germination protein KA</fullName>
    </submittedName>
</protein>
<evidence type="ECO:0000256" key="2">
    <source>
        <dbReference type="ARBA" id="ARBA00005278"/>
    </source>
</evidence>
<dbReference type="PIRSF" id="PIRSF005690">
    <property type="entry name" value="GerBA"/>
    <property type="match status" value="1"/>
</dbReference>
<comment type="caution">
    <text evidence="7">The sequence shown here is derived from an EMBL/GenBank/DDBJ whole genome shotgun (WGS) entry which is preliminary data.</text>
</comment>
<evidence type="ECO:0000256" key="4">
    <source>
        <dbReference type="PIRNR" id="PIRNR005690"/>
    </source>
</evidence>
<comment type="similarity">
    <text evidence="2 4">Belongs to the GerABKA family.</text>
</comment>
<evidence type="ECO:0000256" key="1">
    <source>
        <dbReference type="ARBA" id="ARBA00004141"/>
    </source>
</evidence>
<organism evidence="7 8">
    <name type="scientific">Lederbergia wuyishanensis</name>
    <dbReference type="NCBI Taxonomy" id="1347903"/>
    <lineage>
        <taxon>Bacteria</taxon>
        <taxon>Bacillati</taxon>
        <taxon>Bacillota</taxon>
        <taxon>Bacilli</taxon>
        <taxon>Bacillales</taxon>
        <taxon>Bacillaceae</taxon>
        <taxon>Lederbergia</taxon>
    </lineage>
</organism>
<sequence length="562" mass="62660">MNGLYINVCIWIKRRIKAKKGPISMPSFFRTNKRQQQEQPKPNMHMKQGLYTSLNENLDTIKQKTGNSPDITIRTLNIDVERKTKIAIIYVEGIVDENNINEFIVEPIMENQDRYDGTPQQLFDLLAGHGVSLGGIKIASNWEDFFQSLMDGDTLLVIDGDNKALIASTRGGEQRSIEEPESQVSVRGPRDGFTESILTNLALVRRRIKNPDLWVESMKIGKKTKTDVSIMYLNGVVNPRIVEEVRSRLTKINIDSILESGYIEQLIEDQTLTTFPTLYHTERPDVIAGNVLEGRVAIFIDGTPFVLLAPAVFIQFFQSVEDYYARFDIASALRFLRSLNFLISIIAPAVYIGATTFHQEMIPTELLIIIAAQRESVPFPAFVEAVMMEITFEILREAGIRMPRAVGSAISIVGALVIGQAAVQAGIVSPAMVIIVSITAIANFATPSFAMAISARLIRFLFMGVAAIFGFYGVILGIIFLAVHLCSLRSFGVPYMTPFAPLSPGNLGDTLIRTPLWATREKANLIMNDEENLHGEHMPSPKPPINRGMVTRRNKKGEKDEK</sequence>
<dbReference type="Pfam" id="PF03323">
    <property type="entry name" value="GerA"/>
    <property type="match status" value="1"/>
</dbReference>
<accession>A0ABU0DA98</accession>
<name>A0ABU0DA98_9BACI</name>
<keyword evidence="6" id="KW-0812">Transmembrane</keyword>
<feature type="transmembrane region" description="Helical" evidence="6">
    <location>
        <begin position="407"/>
        <end position="427"/>
    </location>
</feature>
<keyword evidence="3 4" id="KW-0472">Membrane</keyword>
<dbReference type="EMBL" id="JAUSUO010000015">
    <property type="protein sequence ID" value="MDQ0345305.1"/>
    <property type="molecule type" value="Genomic_DNA"/>
</dbReference>
<evidence type="ECO:0000256" key="5">
    <source>
        <dbReference type="SAM" id="MobiDB-lite"/>
    </source>
</evidence>
<feature type="region of interest" description="Disordered" evidence="5">
    <location>
        <begin position="532"/>
        <end position="562"/>
    </location>
</feature>
<reference evidence="7 8" key="1">
    <citation type="submission" date="2023-07" db="EMBL/GenBank/DDBJ databases">
        <title>Genomic Encyclopedia of Type Strains, Phase IV (KMG-IV): sequencing the most valuable type-strain genomes for metagenomic binning, comparative biology and taxonomic classification.</title>
        <authorList>
            <person name="Goeker M."/>
        </authorList>
    </citation>
    <scope>NUCLEOTIDE SEQUENCE [LARGE SCALE GENOMIC DNA]</scope>
    <source>
        <strain evidence="7 8">DSM 27848</strain>
    </source>
</reference>
<feature type="transmembrane region" description="Helical" evidence="6">
    <location>
        <begin position="460"/>
        <end position="483"/>
    </location>
</feature>
<dbReference type="InterPro" id="IPR050768">
    <property type="entry name" value="UPF0353/GerABKA_families"/>
</dbReference>
<dbReference type="InterPro" id="IPR004995">
    <property type="entry name" value="Spore_Ger"/>
</dbReference>
<evidence type="ECO:0000256" key="3">
    <source>
        <dbReference type="ARBA" id="ARBA00023136"/>
    </source>
</evidence>
<dbReference type="PANTHER" id="PTHR22550">
    <property type="entry name" value="SPORE GERMINATION PROTEIN"/>
    <property type="match status" value="1"/>
</dbReference>
<feature type="transmembrane region" description="Helical" evidence="6">
    <location>
        <begin position="338"/>
        <end position="357"/>
    </location>
</feature>
<proteinExistence type="inferred from homology"/>